<evidence type="ECO:0000256" key="10">
    <source>
        <dbReference type="ARBA" id="ARBA00022777"/>
    </source>
</evidence>
<dbReference type="SMART" id="SM00369">
    <property type="entry name" value="LRR_TYP"/>
    <property type="match status" value="3"/>
</dbReference>
<keyword evidence="4" id="KW-0433">Leucine-rich repeat</keyword>
<dbReference type="SUPFAM" id="SSF56112">
    <property type="entry name" value="Protein kinase-like (PK-like)"/>
    <property type="match status" value="1"/>
</dbReference>
<dbReference type="GO" id="GO:0006952">
    <property type="term" value="P:defense response"/>
    <property type="evidence" value="ECO:0007669"/>
    <property type="project" value="UniProtKB-ARBA"/>
</dbReference>
<comment type="caution">
    <text evidence="21">The sequence shown here is derived from an EMBL/GenBank/DDBJ whole genome shotgun (WGS) entry which is preliminary data.</text>
</comment>
<evidence type="ECO:0000256" key="5">
    <source>
        <dbReference type="ARBA" id="ARBA00022679"/>
    </source>
</evidence>
<dbReference type="EMBL" id="NQVE01000215">
    <property type="protein sequence ID" value="RAL37387.1"/>
    <property type="molecule type" value="Genomic_DNA"/>
</dbReference>
<dbReference type="InterPro" id="IPR013210">
    <property type="entry name" value="LRR_N_plant-typ"/>
</dbReference>
<dbReference type="FunFam" id="3.80.10.10:FF:000383">
    <property type="entry name" value="Leucine-rich repeat receptor protein kinase EMS1"/>
    <property type="match status" value="1"/>
</dbReference>
<comment type="catalytic activity">
    <reaction evidence="17">
        <text>L-seryl-[protein] + ATP = O-phospho-L-seryl-[protein] + ADP + H(+)</text>
        <dbReference type="Rhea" id="RHEA:17989"/>
        <dbReference type="Rhea" id="RHEA-COMP:9863"/>
        <dbReference type="Rhea" id="RHEA-COMP:11604"/>
        <dbReference type="ChEBI" id="CHEBI:15378"/>
        <dbReference type="ChEBI" id="CHEBI:29999"/>
        <dbReference type="ChEBI" id="CHEBI:30616"/>
        <dbReference type="ChEBI" id="CHEBI:83421"/>
        <dbReference type="ChEBI" id="CHEBI:456216"/>
        <dbReference type="EC" id="2.7.11.1"/>
    </reaction>
</comment>
<dbReference type="GO" id="GO:0004674">
    <property type="term" value="F:protein serine/threonine kinase activity"/>
    <property type="evidence" value="ECO:0007669"/>
    <property type="project" value="UniProtKB-KW"/>
</dbReference>
<feature type="transmembrane region" description="Helical" evidence="19">
    <location>
        <begin position="7"/>
        <end position="24"/>
    </location>
</feature>
<proteinExistence type="predicted"/>
<dbReference type="FunFam" id="3.80.10.10:FF:000387">
    <property type="entry name" value="Probable LRR receptor-like serine/threonine-protein kinase At1g06840"/>
    <property type="match status" value="1"/>
</dbReference>
<comment type="catalytic activity">
    <reaction evidence="16">
        <text>L-threonyl-[protein] + ATP = O-phospho-L-threonyl-[protein] + ADP + H(+)</text>
        <dbReference type="Rhea" id="RHEA:46608"/>
        <dbReference type="Rhea" id="RHEA-COMP:11060"/>
        <dbReference type="Rhea" id="RHEA-COMP:11605"/>
        <dbReference type="ChEBI" id="CHEBI:15378"/>
        <dbReference type="ChEBI" id="CHEBI:30013"/>
        <dbReference type="ChEBI" id="CHEBI:30616"/>
        <dbReference type="ChEBI" id="CHEBI:61977"/>
        <dbReference type="ChEBI" id="CHEBI:456216"/>
        <dbReference type="EC" id="2.7.11.1"/>
    </reaction>
</comment>
<keyword evidence="3" id="KW-0723">Serine/threonine-protein kinase</keyword>
<dbReference type="InterPro" id="IPR011009">
    <property type="entry name" value="Kinase-like_dom_sf"/>
</dbReference>
<accession>A0A328CVJ6</accession>
<keyword evidence="5" id="KW-0808">Transferase</keyword>
<sequence>MASSRISLYGVSFFTWWIYWALLFTEVNSELTHPDEVGALHSIKESLVDPYENLRNWKGDPCTSNWTGVICYNATKDGYLHVQELQLLKLNLSGSLSPELGRLSYMKILDVMWNTIGGSIPHEIGNITSLELLLLNGNNLTGSLPEEIGNLPNLDRIQIDQNHISGPLPVTFANLNRTKHFHMNNNSISGQIPPELSRLPMLVHLLLDNNNLSGYLPPELAEMPNLRIIQLDNNHFEGSLIPDTYGKISHLLKLSLRNCSLRGPVPDLSNIDNLTYIDLSFNQLSGSIPTRKLSDYVTTIDLSHNNLGGSIPTNFSSLRNLERLSLANNALTGSVPSIFWQNRKLQGTKKLILDFQDNMLSNISGSQIIPPNVTVRFHGNPLCKNANKIDVCGSVDYNSSDNLDTKDSTSCPIQGCPYPYVYALPANSCFCALPLLVEYRLKSPGFRDFPPHQMEFEDYLTSGLRLNFSQLDIDKFTWEEGPRVKISLKFFPTYIPSNSFHTFNKSERLRIMSMFTGWLIPDSDLFGPYELLGFTLLGDYKEDIPIRSESSLSKRFIAGIILASIFGAVTMSACVGLLILRLHVQKHHSTSKKHRSSVSVKIDGVKDYTFQEMALATENFHDSCIVGQGGYGKVYKGILADGTVVAIKRALEGSLQGEKEFLTEIELLSRLHHRNLVSLIGYCDEEGDQMLVYEYMCNGTLRDHLSGMFLLVILLNPLNLIILGALSIAVCVLYIANTSIQTIFHIIFYWFCLQCWTKIRSI</sequence>
<dbReference type="PROSITE" id="PS50011">
    <property type="entry name" value="PROTEIN_KINASE_DOM"/>
    <property type="match status" value="1"/>
</dbReference>
<dbReference type="InterPro" id="IPR000719">
    <property type="entry name" value="Prot_kinase_dom"/>
</dbReference>
<dbReference type="SUPFAM" id="SSF52058">
    <property type="entry name" value="L domain-like"/>
    <property type="match status" value="1"/>
</dbReference>
<dbReference type="PANTHER" id="PTHR45974:SF134">
    <property type="entry name" value="OS01G0960400 PROTEIN"/>
    <property type="match status" value="1"/>
</dbReference>
<keyword evidence="15" id="KW-0325">Glycoprotein</keyword>
<feature type="domain" description="Protein kinase" evidence="20">
    <location>
        <begin position="620"/>
        <end position="762"/>
    </location>
</feature>
<organism evidence="21 22">
    <name type="scientific">Cuscuta australis</name>
    <dbReference type="NCBI Taxonomy" id="267555"/>
    <lineage>
        <taxon>Eukaryota</taxon>
        <taxon>Viridiplantae</taxon>
        <taxon>Streptophyta</taxon>
        <taxon>Embryophyta</taxon>
        <taxon>Tracheophyta</taxon>
        <taxon>Spermatophyta</taxon>
        <taxon>Magnoliopsida</taxon>
        <taxon>eudicotyledons</taxon>
        <taxon>Gunneridae</taxon>
        <taxon>Pentapetalae</taxon>
        <taxon>asterids</taxon>
        <taxon>lamiids</taxon>
        <taxon>Solanales</taxon>
        <taxon>Convolvulaceae</taxon>
        <taxon>Cuscuteae</taxon>
        <taxon>Cuscuta</taxon>
        <taxon>Cuscuta subgen. Grammica</taxon>
        <taxon>Cuscuta sect. Cleistogrammica</taxon>
    </lineage>
</organism>
<dbReference type="SMART" id="SM00219">
    <property type="entry name" value="TyrKc"/>
    <property type="match status" value="1"/>
</dbReference>
<evidence type="ECO:0000256" key="1">
    <source>
        <dbReference type="ARBA" id="ARBA00004370"/>
    </source>
</evidence>
<dbReference type="GO" id="GO:0016020">
    <property type="term" value="C:membrane"/>
    <property type="evidence" value="ECO:0007669"/>
    <property type="project" value="UniProtKB-SubCell"/>
</dbReference>
<dbReference type="Gene3D" id="3.30.200.20">
    <property type="entry name" value="Phosphorylase Kinase, domain 1"/>
    <property type="match status" value="1"/>
</dbReference>
<evidence type="ECO:0000256" key="18">
    <source>
        <dbReference type="PROSITE-ProRule" id="PRU10141"/>
    </source>
</evidence>
<protein>
    <recommendedName>
        <fullName evidence="2">non-specific serine/threonine protein kinase</fullName>
        <ecNumber evidence="2">2.7.11.1</ecNumber>
    </recommendedName>
</protein>
<keyword evidence="13 19" id="KW-0472">Membrane</keyword>
<keyword evidence="8" id="KW-0677">Repeat</keyword>
<evidence type="ECO:0000256" key="11">
    <source>
        <dbReference type="ARBA" id="ARBA00022840"/>
    </source>
</evidence>
<keyword evidence="11 18" id="KW-0067">ATP-binding</keyword>
<keyword evidence="22" id="KW-1185">Reference proteome</keyword>
<evidence type="ECO:0000256" key="6">
    <source>
        <dbReference type="ARBA" id="ARBA00022692"/>
    </source>
</evidence>
<name>A0A328CVJ6_9ASTE</name>
<dbReference type="GO" id="GO:0005524">
    <property type="term" value="F:ATP binding"/>
    <property type="evidence" value="ECO:0007669"/>
    <property type="project" value="UniProtKB-UniRule"/>
</dbReference>
<evidence type="ECO:0000256" key="14">
    <source>
        <dbReference type="ARBA" id="ARBA00023170"/>
    </source>
</evidence>
<dbReference type="PROSITE" id="PS00107">
    <property type="entry name" value="PROTEIN_KINASE_ATP"/>
    <property type="match status" value="1"/>
</dbReference>
<evidence type="ECO:0000313" key="22">
    <source>
        <dbReference type="Proteomes" id="UP000249390"/>
    </source>
</evidence>
<dbReference type="InterPro" id="IPR017441">
    <property type="entry name" value="Protein_kinase_ATP_BS"/>
</dbReference>
<evidence type="ECO:0000313" key="21">
    <source>
        <dbReference type="EMBL" id="RAL37387.1"/>
    </source>
</evidence>
<dbReference type="PANTHER" id="PTHR45974">
    <property type="entry name" value="RECEPTOR-LIKE PROTEIN 55"/>
    <property type="match status" value="1"/>
</dbReference>
<evidence type="ECO:0000256" key="16">
    <source>
        <dbReference type="ARBA" id="ARBA00047899"/>
    </source>
</evidence>
<evidence type="ECO:0000256" key="19">
    <source>
        <dbReference type="SAM" id="Phobius"/>
    </source>
</evidence>
<dbReference type="Gene3D" id="3.80.10.10">
    <property type="entry name" value="Ribonuclease Inhibitor"/>
    <property type="match status" value="2"/>
</dbReference>
<keyword evidence="7" id="KW-0732">Signal</keyword>
<dbReference type="AlphaFoldDB" id="A0A328CVJ6"/>
<feature type="transmembrane region" description="Helical" evidence="19">
    <location>
        <begin position="709"/>
        <end position="736"/>
    </location>
</feature>
<dbReference type="InterPro" id="IPR003591">
    <property type="entry name" value="Leu-rich_rpt_typical-subtyp"/>
</dbReference>
<evidence type="ECO:0000256" key="2">
    <source>
        <dbReference type="ARBA" id="ARBA00012513"/>
    </source>
</evidence>
<evidence type="ECO:0000256" key="15">
    <source>
        <dbReference type="ARBA" id="ARBA00023180"/>
    </source>
</evidence>
<feature type="binding site" evidence="18">
    <location>
        <position position="648"/>
    </location>
    <ligand>
        <name>ATP</name>
        <dbReference type="ChEBI" id="CHEBI:30616"/>
    </ligand>
</feature>
<dbReference type="FunFam" id="3.30.200.20:FF:000328">
    <property type="entry name" value="Leucine-rich repeat protein kinase family protein"/>
    <property type="match status" value="1"/>
</dbReference>
<dbReference type="InterPro" id="IPR032675">
    <property type="entry name" value="LRR_dom_sf"/>
</dbReference>
<keyword evidence="12 19" id="KW-1133">Transmembrane helix</keyword>
<dbReference type="GO" id="GO:0051707">
    <property type="term" value="P:response to other organism"/>
    <property type="evidence" value="ECO:0007669"/>
    <property type="project" value="UniProtKB-ARBA"/>
</dbReference>
<evidence type="ECO:0000256" key="8">
    <source>
        <dbReference type="ARBA" id="ARBA00022737"/>
    </source>
</evidence>
<keyword evidence="9 18" id="KW-0547">Nucleotide-binding</keyword>
<dbReference type="Pfam" id="PF13855">
    <property type="entry name" value="LRR_8"/>
    <property type="match status" value="2"/>
</dbReference>
<feature type="transmembrane region" description="Helical" evidence="19">
    <location>
        <begin position="556"/>
        <end position="580"/>
    </location>
</feature>
<evidence type="ECO:0000256" key="9">
    <source>
        <dbReference type="ARBA" id="ARBA00022741"/>
    </source>
</evidence>
<evidence type="ECO:0000256" key="17">
    <source>
        <dbReference type="ARBA" id="ARBA00048679"/>
    </source>
</evidence>
<evidence type="ECO:0000256" key="3">
    <source>
        <dbReference type="ARBA" id="ARBA00022527"/>
    </source>
</evidence>
<evidence type="ECO:0000259" key="20">
    <source>
        <dbReference type="PROSITE" id="PS50011"/>
    </source>
</evidence>
<feature type="transmembrane region" description="Helical" evidence="19">
    <location>
        <begin position="742"/>
        <end position="759"/>
    </location>
</feature>
<comment type="subcellular location">
    <subcellularLocation>
        <location evidence="1">Membrane</location>
    </subcellularLocation>
</comment>
<keyword evidence="10" id="KW-0418">Kinase</keyword>
<dbReference type="Pfam" id="PF08263">
    <property type="entry name" value="LRRNT_2"/>
    <property type="match status" value="1"/>
</dbReference>
<dbReference type="GO" id="GO:0004713">
    <property type="term" value="F:protein tyrosine kinase activity"/>
    <property type="evidence" value="ECO:0007669"/>
    <property type="project" value="InterPro"/>
</dbReference>
<dbReference type="InterPro" id="IPR001245">
    <property type="entry name" value="Ser-Thr/Tyr_kinase_cat_dom"/>
</dbReference>
<dbReference type="EC" id="2.7.11.1" evidence="2"/>
<keyword evidence="6 19" id="KW-0812">Transmembrane</keyword>
<dbReference type="InterPro" id="IPR001611">
    <property type="entry name" value="Leu-rich_rpt"/>
</dbReference>
<evidence type="ECO:0000256" key="4">
    <source>
        <dbReference type="ARBA" id="ARBA00022614"/>
    </source>
</evidence>
<dbReference type="Pfam" id="PF00560">
    <property type="entry name" value="LRR_1"/>
    <property type="match status" value="2"/>
</dbReference>
<dbReference type="Proteomes" id="UP000249390">
    <property type="component" value="Unassembled WGS sequence"/>
</dbReference>
<gene>
    <name evidence="21" type="ORF">DM860_000081</name>
</gene>
<evidence type="ECO:0000256" key="13">
    <source>
        <dbReference type="ARBA" id="ARBA00023136"/>
    </source>
</evidence>
<evidence type="ECO:0000256" key="7">
    <source>
        <dbReference type="ARBA" id="ARBA00022729"/>
    </source>
</evidence>
<keyword evidence="14" id="KW-0675">Receptor</keyword>
<dbReference type="Pfam" id="PF07714">
    <property type="entry name" value="PK_Tyr_Ser-Thr"/>
    <property type="match status" value="1"/>
</dbReference>
<reference evidence="21 22" key="1">
    <citation type="submission" date="2018-06" db="EMBL/GenBank/DDBJ databases">
        <title>The Genome of Cuscuta australis (Dodder) Provides Insight into the Evolution of Plant Parasitism.</title>
        <authorList>
            <person name="Liu H."/>
        </authorList>
    </citation>
    <scope>NUCLEOTIDE SEQUENCE [LARGE SCALE GENOMIC DNA]</scope>
    <source>
        <strain evidence="22">cv. Yunnan</strain>
        <tissue evidence="21">Vines</tissue>
    </source>
</reference>
<evidence type="ECO:0000256" key="12">
    <source>
        <dbReference type="ARBA" id="ARBA00022989"/>
    </source>
</evidence>
<dbReference type="InterPro" id="IPR020635">
    <property type="entry name" value="Tyr_kinase_cat_dom"/>
</dbReference>